<evidence type="ECO:0000313" key="2">
    <source>
        <dbReference type="Proteomes" id="UP000294489"/>
    </source>
</evidence>
<protein>
    <submittedName>
        <fullName evidence="1">Uncharacterized protein</fullName>
    </submittedName>
</protein>
<proteinExistence type="predicted"/>
<dbReference type="EMBL" id="SOEC01000004">
    <property type="protein sequence ID" value="TDX30796.1"/>
    <property type="molecule type" value="Genomic_DNA"/>
</dbReference>
<accession>A0A4R8G2I2</accession>
<comment type="caution">
    <text evidence="1">The sequence shown here is derived from an EMBL/GenBank/DDBJ whole genome shotgun (WGS) entry which is preliminary data.</text>
</comment>
<dbReference type="AlphaFoldDB" id="A0A4R8G2I2"/>
<dbReference type="Proteomes" id="UP000294489">
    <property type="component" value="Unassembled WGS sequence"/>
</dbReference>
<sequence>MNAHDQLDNIVSNGDPITIGHAIDWGMRDPNLRAEIERAMDLLIAQKGHCHSEATAAADGMLAVIRGYLEFQQRSEAA</sequence>
<organism evidence="1 2">
    <name type="scientific">Modicisalibacter xianhensis</name>
    <dbReference type="NCBI Taxonomy" id="442341"/>
    <lineage>
        <taxon>Bacteria</taxon>
        <taxon>Pseudomonadati</taxon>
        <taxon>Pseudomonadota</taxon>
        <taxon>Gammaproteobacteria</taxon>
        <taxon>Oceanospirillales</taxon>
        <taxon>Halomonadaceae</taxon>
        <taxon>Modicisalibacter</taxon>
    </lineage>
</organism>
<evidence type="ECO:0000313" key="1">
    <source>
        <dbReference type="EMBL" id="TDX30796.1"/>
    </source>
</evidence>
<dbReference type="RefSeq" id="WP_134016871.1">
    <property type="nucleotide sequence ID" value="NZ_SOEC01000004.1"/>
</dbReference>
<name>A0A4R8G2I2_9GAMM</name>
<gene>
    <name evidence="1" type="ORF">DFO67_10451</name>
</gene>
<reference evidence="1 2" key="1">
    <citation type="submission" date="2019-03" db="EMBL/GenBank/DDBJ databases">
        <title>Freshwater and sediment microbial communities from various areas in North America, analyzing microbe dynamics in response to fracking.</title>
        <authorList>
            <person name="Lamendella R."/>
        </authorList>
    </citation>
    <scope>NUCLEOTIDE SEQUENCE [LARGE SCALE GENOMIC DNA]</scope>
    <source>
        <strain evidence="1 2">6_TX</strain>
    </source>
</reference>